<evidence type="ECO:0000313" key="3">
    <source>
        <dbReference type="Proteomes" id="UP000801492"/>
    </source>
</evidence>
<feature type="coiled-coil region" evidence="1">
    <location>
        <begin position="20"/>
        <end position="65"/>
    </location>
</feature>
<dbReference type="OrthoDB" id="6775559at2759"/>
<dbReference type="Proteomes" id="UP000801492">
    <property type="component" value="Unassembled WGS sequence"/>
</dbReference>
<keyword evidence="3" id="KW-1185">Reference proteome</keyword>
<dbReference type="EMBL" id="VTPC01005592">
    <property type="protein sequence ID" value="KAF2895854.1"/>
    <property type="molecule type" value="Genomic_DNA"/>
</dbReference>
<proteinExistence type="predicted"/>
<name>A0A8K0CYC7_IGNLU</name>
<dbReference type="AlphaFoldDB" id="A0A8K0CYC7"/>
<comment type="caution">
    <text evidence="2">The sequence shown here is derived from an EMBL/GenBank/DDBJ whole genome shotgun (WGS) entry which is preliminary data.</text>
</comment>
<accession>A0A8K0CYC7</accession>
<sequence>MRELEKSLLRLVPLKAETIKVEARRECREAAEKLRDYGMEMLVIIRYLKEEIEGKDRQIATLKAQGGTAATGGALSSVGTAPRGYAAAATRPKPTRYAVKVTAKETKDADQVEKILKFTRASNFGRRVVTYALADSDFHGRPAAARLKVKQIPEKSDSIKVEARRTCREATEKLRNHALEMLGIIRFLKLENKRMVKENNELKRSVNRTVGEVDQVIVRENINKGYANAVLQTKPPVFAIKVTSKNIKDSGNVEKLLKTNVDPSKINVSIAGVKKITSGGVIVECNNKKDAEKLKLVVEASKDLQGKAVENGNPRIIVHGVDNELNKESLMTVISKNNNDLVEACGGIEEFKKQVREV</sequence>
<reference evidence="2" key="1">
    <citation type="submission" date="2019-08" db="EMBL/GenBank/DDBJ databases">
        <title>The genome of the North American firefly Photinus pyralis.</title>
        <authorList>
            <consortium name="Photinus pyralis genome working group"/>
            <person name="Fallon T.R."/>
            <person name="Sander Lower S.E."/>
            <person name="Weng J.-K."/>
        </authorList>
    </citation>
    <scope>NUCLEOTIDE SEQUENCE</scope>
    <source>
        <strain evidence="2">TRF0915ILg1</strain>
        <tissue evidence="2">Whole body</tissue>
    </source>
</reference>
<evidence type="ECO:0000256" key="1">
    <source>
        <dbReference type="SAM" id="Coils"/>
    </source>
</evidence>
<evidence type="ECO:0000313" key="2">
    <source>
        <dbReference type="EMBL" id="KAF2895854.1"/>
    </source>
</evidence>
<protein>
    <submittedName>
        <fullName evidence="2">Uncharacterized protein</fullName>
    </submittedName>
</protein>
<organism evidence="2 3">
    <name type="scientific">Ignelater luminosus</name>
    <name type="common">Cucubano</name>
    <name type="synonym">Pyrophorus luminosus</name>
    <dbReference type="NCBI Taxonomy" id="2038154"/>
    <lineage>
        <taxon>Eukaryota</taxon>
        <taxon>Metazoa</taxon>
        <taxon>Ecdysozoa</taxon>
        <taxon>Arthropoda</taxon>
        <taxon>Hexapoda</taxon>
        <taxon>Insecta</taxon>
        <taxon>Pterygota</taxon>
        <taxon>Neoptera</taxon>
        <taxon>Endopterygota</taxon>
        <taxon>Coleoptera</taxon>
        <taxon>Polyphaga</taxon>
        <taxon>Elateriformia</taxon>
        <taxon>Elateroidea</taxon>
        <taxon>Elateridae</taxon>
        <taxon>Agrypninae</taxon>
        <taxon>Pyrophorini</taxon>
        <taxon>Ignelater</taxon>
    </lineage>
</organism>
<keyword evidence="1" id="KW-0175">Coiled coil</keyword>
<feature type="coiled-coil region" evidence="1">
    <location>
        <begin position="160"/>
        <end position="205"/>
    </location>
</feature>
<gene>
    <name evidence="2" type="ORF">ILUMI_10317</name>
</gene>